<comment type="caution">
    <text evidence="6">The sequence shown here is derived from an EMBL/GenBank/DDBJ whole genome shotgun (WGS) entry which is preliminary data.</text>
</comment>
<keyword evidence="4" id="KW-0732">Signal</keyword>
<organism evidence="6 7">
    <name type="scientific">Cryomorpha ignava</name>
    <dbReference type="NCBI Taxonomy" id="101383"/>
    <lineage>
        <taxon>Bacteria</taxon>
        <taxon>Pseudomonadati</taxon>
        <taxon>Bacteroidota</taxon>
        <taxon>Flavobacteriia</taxon>
        <taxon>Flavobacteriales</taxon>
        <taxon>Cryomorphaceae</taxon>
        <taxon>Cryomorpha</taxon>
    </lineage>
</organism>
<dbReference type="AlphaFoldDB" id="A0A7K3WU58"/>
<feature type="chain" id="PRO_5029823288" evidence="4">
    <location>
        <begin position="18"/>
        <end position="787"/>
    </location>
</feature>
<dbReference type="Pfam" id="PF07715">
    <property type="entry name" value="Plug"/>
    <property type="match status" value="1"/>
</dbReference>
<name>A0A7K3WU58_9FLAO</name>
<evidence type="ECO:0000313" key="7">
    <source>
        <dbReference type="Proteomes" id="UP000486602"/>
    </source>
</evidence>
<comment type="subcellular location">
    <subcellularLocation>
        <location evidence="1">Cell outer membrane</location>
    </subcellularLocation>
</comment>
<evidence type="ECO:0000256" key="2">
    <source>
        <dbReference type="ARBA" id="ARBA00023136"/>
    </source>
</evidence>
<dbReference type="EMBL" id="JAAGVY010000044">
    <property type="protein sequence ID" value="NEN25213.1"/>
    <property type="molecule type" value="Genomic_DNA"/>
</dbReference>
<evidence type="ECO:0000256" key="4">
    <source>
        <dbReference type="SAM" id="SignalP"/>
    </source>
</evidence>
<gene>
    <name evidence="6" type="ORF">G3O08_17080</name>
</gene>
<dbReference type="InterPro" id="IPR037066">
    <property type="entry name" value="Plug_dom_sf"/>
</dbReference>
<reference evidence="6 7" key="1">
    <citation type="submission" date="2020-02" db="EMBL/GenBank/DDBJ databases">
        <title>Out from the shadows clarifying the taxonomy of the family Cryomorphaceae and related taxa by utilizing the GTDB taxonomic framework.</title>
        <authorList>
            <person name="Bowman J.P."/>
        </authorList>
    </citation>
    <scope>NUCLEOTIDE SEQUENCE [LARGE SCALE GENOMIC DNA]</scope>
    <source>
        <strain evidence="6 7">QSSC 1-22</strain>
    </source>
</reference>
<dbReference type="Proteomes" id="UP000486602">
    <property type="component" value="Unassembled WGS sequence"/>
</dbReference>
<dbReference type="InterPro" id="IPR036942">
    <property type="entry name" value="Beta-barrel_TonB_sf"/>
</dbReference>
<dbReference type="Gene3D" id="2.40.170.20">
    <property type="entry name" value="TonB-dependent receptor, beta-barrel domain"/>
    <property type="match status" value="1"/>
</dbReference>
<dbReference type="SUPFAM" id="SSF49464">
    <property type="entry name" value="Carboxypeptidase regulatory domain-like"/>
    <property type="match status" value="1"/>
</dbReference>
<accession>A0A7K3WU58</accession>
<keyword evidence="2" id="KW-0472">Membrane</keyword>
<dbReference type="Gene3D" id="2.170.130.10">
    <property type="entry name" value="TonB-dependent receptor, plug domain"/>
    <property type="match status" value="1"/>
</dbReference>
<dbReference type="GO" id="GO:0009279">
    <property type="term" value="C:cell outer membrane"/>
    <property type="evidence" value="ECO:0007669"/>
    <property type="project" value="UniProtKB-SubCell"/>
</dbReference>
<feature type="signal peptide" evidence="4">
    <location>
        <begin position="1"/>
        <end position="17"/>
    </location>
</feature>
<keyword evidence="3" id="KW-0998">Cell outer membrane</keyword>
<protein>
    <submittedName>
        <fullName evidence="6">TonB-dependent receptor</fullName>
    </submittedName>
</protein>
<dbReference type="InterPro" id="IPR008969">
    <property type="entry name" value="CarboxyPept-like_regulatory"/>
</dbReference>
<dbReference type="Pfam" id="PF13715">
    <property type="entry name" value="CarbopepD_reg_2"/>
    <property type="match status" value="1"/>
</dbReference>
<dbReference type="SUPFAM" id="SSF56935">
    <property type="entry name" value="Porins"/>
    <property type="match status" value="1"/>
</dbReference>
<keyword evidence="7" id="KW-1185">Reference proteome</keyword>
<dbReference type="Gene3D" id="2.60.40.1120">
    <property type="entry name" value="Carboxypeptidase-like, regulatory domain"/>
    <property type="match status" value="1"/>
</dbReference>
<evidence type="ECO:0000259" key="5">
    <source>
        <dbReference type="Pfam" id="PF07715"/>
    </source>
</evidence>
<evidence type="ECO:0000313" key="6">
    <source>
        <dbReference type="EMBL" id="NEN25213.1"/>
    </source>
</evidence>
<sequence>MRLLLFLFTLISISTFAQSKATLSGYLKDAETGEGLIGATVYVDEIKSGTTTNVYGYYAISLPVGAYTITYNYLGYEALKQNVDLNEDRVSTIEMKPDRKLLEAVEITAEKANQNVTSMDIGVEKMDAKFIKDIPQFMGEVDIIRSIQLLPGVSTVGEGATGFNVRGGNIDQNLILLDEATVFNSSHLFGFFSIFNADAVKDLTLYKGGIPARYGGRLSSVLDVRQKEGNSKTFAGTAGIGLVSSRLMLEGPIVEDKVSFMLAGRRSYGDLLLPIFNKDFKGDQLFFYDVNAKINYKISDKDRLFLSGYFGADRFKFGNDFQSYWGNTTATARWNHLFGPRLFSNFSAIYSDYKYSLGVPEGNQAFEWKAGIQNTNAKADFTFFPNPKNTVSFGVNSVFYKFSPGIAEGLGDETIFDQVIVQDENAIELAAYISNEQKITPLLSVQYGLRYSYFMNVGSRVLNLYADDKPTSEEAIIGTQTYKKGEIIKDYGGLEPRLAVNYTFSEFASVKAGYNRMRQYLQLVSNTTAATPLDIWTPAGKYIKPAIVDQVSLGYFRNFNNNTYQASAEVYFKQYQDLLDYKNNAELLLSDHIETELLQGAGRAYGLEIQIEKVKGDLTGWISYTLSRSELKIDNINLGEYYPSNYDKTHDISVVAQYGLSEKWKFGGNFTFMTGRPITYPDSRYVYEGIVVPNYTNRNGARTPTYHRLDLSATLTPQKKKDKVLFFINRPDSWQSSWTFSIYNAYARKNPYSIFFRQNEDNPQITEAYRLSIFGSVIPGITYNLSF</sequence>
<evidence type="ECO:0000256" key="1">
    <source>
        <dbReference type="ARBA" id="ARBA00004442"/>
    </source>
</evidence>
<proteinExistence type="predicted"/>
<evidence type="ECO:0000256" key="3">
    <source>
        <dbReference type="ARBA" id="ARBA00023237"/>
    </source>
</evidence>
<feature type="domain" description="TonB-dependent receptor plug" evidence="5">
    <location>
        <begin position="139"/>
        <end position="217"/>
    </location>
</feature>
<keyword evidence="6" id="KW-0675">Receptor</keyword>
<dbReference type="InterPro" id="IPR012910">
    <property type="entry name" value="Plug_dom"/>
</dbReference>